<reference evidence="1" key="1">
    <citation type="submission" date="2014-09" db="EMBL/GenBank/DDBJ databases">
        <authorList>
            <person name="Magalhaes I.L.F."/>
            <person name="Oliveira U."/>
            <person name="Santos F.R."/>
            <person name="Vidigal T.H.D.A."/>
            <person name="Brescovit A.D."/>
            <person name="Santos A.J."/>
        </authorList>
    </citation>
    <scope>NUCLEOTIDE SEQUENCE</scope>
    <source>
        <tissue evidence="1">Shoot tissue taken approximately 20 cm above the soil surface</tissue>
    </source>
</reference>
<evidence type="ECO:0000313" key="1">
    <source>
        <dbReference type="EMBL" id="JAD61853.1"/>
    </source>
</evidence>
<dbReference type="AlphaFoldDB" id="A0A0A9BI68"/>
<reference evidence="1" key="2">
    <citation type="journal article" date="2015" name="Data Brief">
        <title>Shoot transcriptome of the giant reed, Arundo donax.</title>
        <authorList>
            <person name="Barrero R.A."/>
            <person name="Guerrero F.D."/>
            <person name="Moolhuijzen P."/>
            <person name="Goolsby J.A."/>
            <person name="Tidwell J."/>
            <person name="Bellgard S.E."/>
            <person name="Bellgard M.I."/>
        </authorList>
    </citation>
    <scope>NUCLEOTIDE SEQUENCE</scope>
    <source>
        <tissue evidence="1">Shoot tissue taken approximately 20 cm above the soil surface</tissue>
    </source>
</reference>
<proteinExistence type="predicted"/>
<accession>A0A0A9BI68</accession>
<dbReference type="EMBL" id="GBRH01236042">
    <property type="protein sequence ID" value="JAD61853.1"/>
    <property type="molecule type" value="Transcribed_RNA"/>
</dbReference>
<sequence>MLAVRPFRTDDIFVLTRAAMLRATTEKLKRITQSKCRNEMWKKIQSKRLK</sequence>
<name>A0A0A9BI68_ARUDO</name>
<organism evidence="1">
    <name type="scientific">Arundo donax</name>
    <name type="common">Giant reed</name>
    <name type="synonym">Donax arundinaceus</name>
    <dbReference type="NCBI Taxonomy" id="35708"/>
    <lineage>
        <taxon>Eukaryota</taxon>
        <taxon>Viridiplantae</taxon>
        <taxon>Streptophyta</taxon>
        <taxon>Embryophyta</taxon>
        <taxon>Tracheophyta</taxon>
        <taxon>Spermatophyta</taxon>
        <taxon>Magnoliopsida</taxon>
        <taxon>Liliopsida</taxon>
        <taxon>Poales</taxon>
        <taxon>Poaceae</taxon>
        <taxon>PACMAD clade</taxon>
        <taxon>Arundinoideae</taxon>
        <taxon>Arundineae</taxon>
        <taxon>Arundo</taxon>
    </lineage>
</organism>
<protein>
    <submittedName>
        <fullName evidence="1">Uncharacterized protein</fullName>
    </submittedName>
</protein>